<keyword evidence="3" id="KW-1185">Reference proteome</keyword>
<dbReference type="SUPFAM" id="SSF103515">
    <property type="entry name" value="Autotransporter"/>
    <property type="match status" value="1"/>
</dbReference>
<dbReference type="Proteomes" id="UP001166021">
    <property type="component" value="Unassembled WGS sequence"/>
</dbReference>
<reference evidence="2" key="1">
    <citation type="submission" date="2020-05" db="EMBL/GenBank/DDBJ databases">
        <title>The draft genome sequence of Maribacter sp. ANRC-HE7.</title>
        <authorList>
            <person name="Mu L."/>
        </authorList>
    </citation>
    <scope>NUCLEOTIDE SEQUENCE</scope>
    <source>
        <strain evidence="2">ANRC-HE7</strain>
    </source>
</reference>
<dbReference type="Pfam" id="PF11751">
    <property type="entry name" value="PorP_SprF"/>
    <property type="match status" value="1"/>
</dbReference>
<dbReference type="InterPro" id="IPR019861">
    <property type="entry name" value="PorP/SprF_Bacteroidetes"/>
</dbReference>
<keyword evidence="1" id="KW-0732">Signal</keyword>
<organism evidence="2 3">
    <name type="scientific">Maribacter aquimaris</name>
    <dbReference type="NCBI Taxonomy" id="2737171"/>
    <lineage>
        <taxon>Bacteria</taxon>
        <taxon>Pseudomonadati</taxon>
        <taxon>Bacteroidota</taxon>
        <taxon>Flavobacteriia</taxon>
        <taxon>Flavobacteriales</taxon>
        <taxon>Flavobacteriaceae</taxon>
        <taxon>Maribacter</taxon>
    </lineage>
</organism>
<comment type="caution">
    <text evidence="2">The sequence shown here is derived from an EMBL/GenBank/DDBJ whole genome shotgun (WGS) entry which is preliminary data.</text>
</comment>
<evidence type="ECO:0000256" key="1">
    <source>
        <dbReference type="SAM" id="SignalP"/>
    </source>
</evidence>
<dbReference type="EMBL" id="JABTCF010000022">
    <property type="protein sequence ID" value="MBD0780113.1"/>
    <property type="molecule type" value="Genomic_DNA"/>
</dbReference>
<dbReference type="NCBIfam" id="TIGR03519">
    <property type="entry name" value="T9SS_PorP_fam"/>
    <property type="match status" value="1"/>
</dbReference>
<dbReference type="InterPro" id="IPR036709">
    <property type="entry name" value="Autotransporte_beta_dom_sf"/>
</dbReference>
<name>A0ABR7V5N0_9FLAO</name>
<protein>
    <submittedName>
        <fullName evidence="2">Type IX secretion system membrane protein PorP/SprF</fullName>
    </submittedName>
</protein>
<feature type="chain" id="PRO_5047366322" evidence="1">
    <location>
        <begin position="22"/>
        <end position="295"/>
    </location>
</feature>
<dbReference type="RefSeq" id="WP_188245541.1">
    <property type="nucleotide sequence ID" value="NZ_JABTCF010000022.1"/>
</dbReference>
<accession>A0ABR7V5N0</accession>
<gene>
    <name evidence="2" type="ORF">HPE56_20125</name>
</gene>
<sequence length="295" mass="32697">MKFIYKVTVALGLLAITGAVAQQDPNYTMYIYNMNLINPAYAGANTTTDVGINVRSQWANVKGSPETQSFIFGTPVGNNIGLGLSVISDKTFIERQTSIAADFSYHLQLSDRHDLYFGVKAGFNSYNANTDGLVTYGIQADPDLMNLNGRFNPNFGTGVYLRHEDYFLSLSVPKILSNDRLEQEDGIARTGADRQHIYLAGGYDFSLGGKMILKPTVLFRYVDATPLSVDLTSRLAFSENFELGAAYRINESFSGLFIFKVSKVMQLGYAYEFANSSPVRKIDNGTHEIMMNLKL</sequence>
<evidence type="ECO:0000313" key="2">
    <source>
        <dbReference type="EMBL" id="MBD0780113.1"/>
    </source>
</evidence>
<feature type="signal peptide" evidence="1">
    <location>
        <begin position="1"/>
        <end position="21"/>
    </location>
</feature>
<evidence type="ECO:0000313" key="3">
    <source>
        <dbReference type="Proteomes" id="UP001166021"/>
    </source>
</evidence>
<proteinExistence type="predicted"/>